<evidence type="ECO:0000256" key="1">
    <source>
        <dbReference type="ARBA" id="ARBA00022801"/>
    </source>
</evidence>
<protein>
    <submittedName>
        <fullName evidence="2">HAD-IA family hydrolase</fullName>
    </submittedName>
</protein>
<dbReference type="SFLD" id="SFLDS00003">
    <property type="entry name" value="Haloacid_Dehalogenase"/>
    <property type="match status" value="1"/>
</dbReference>
<dbReference type="EMBL" id="WHJH01000028">
    <property type="protein sequence ID" value="NHZ91397.1"/>
    <property type="molecule type" value="Genomic_DNA"/>
</dbReference>
<dbReference type="InterPro" id="IPR051540">
    <property type="entry name" value="S-2-haloacid_dehalogenase"/>
</dbReference>
<keyword evidence="3" id="KW-1185">Reference proteome</keyword>
<dbReference type="InterPro" id="IPR006439">
    <property type="entry name" value="HAD-SF_hydro_IA"/>
</dbReference>
<name>A0ABX0NX04_9BURK</name>
<gene>
    <name evidence="2" type="ORF">F2P45_20650</name>
</gene>
<dbReference type="InterPro" id="IPR036412">
    <property type="entry name" value="HAD-like_sf"/>
</dbReference>
<dbReference type="Gene3D" id="3.40.50.1000">
    <property type="entry name" value="HAD superfamily/HAD-like"/>
    <property type="match status" value="1"/>
</dbReference>
<dbReference type="NCBIfam" id="TIGR01549">
    <property type="entry name" value="HAD-SF-IA-v1"/>
    <property type="match status" value="1"/>
</dbReference>
<dbReference type="InterPro" id="IPR023214">
    <property type="entry name" value="HAD_sf"/>
</dbReference>
<dbReference type="PANTHER" id="PTHR43316">
    <property type="entry name" value="HYDROLASE, HALOACID DELAHOGENASE-RELATED"/>
    <property type="match status" value="1"/>
</dbReference>
<sequence length="194" mass="20631">MAIKAVAFDAFGTLVEIGDKRRPFEAILRLARSAPARSPMVGAVGLAELARACDVAPDPRHASDLAAELASIAPYPEARPVLIALRKRGLRIAVASNLALPYAQPLRDQLGDLVDTACLSFEVGHVKPDPAFYRALCRQLNLAPAEVLMVGDTWRCDYLGASAAGLQALHLDRRGNATPEQAAVSIRDLTGVLG</sequence>
<keyword evidence="1 2" id="KW-0378">Hydrolase</keyword>
<dbReference type="SUPFAM" id="SSF56784">
    <property type="entry name" value="HAD-like"/>
    <property type="match status" value="1"/>
</dbReference>
<reference evidence="2 3" key="1">
    <citation type="submission" date="2019-10" db="EMBL/GenBank/DDBJ databases">
        <title>Taxonomy of Antarctic Massilia spp.: description of Massilia rubra sp. nov., Massilia aquatica sp. nov., Massilia mucilaginosa sp. nov., Massilia frigida sp. nov. isolated from streams, lakes and regoliths.</title>
        <authorList>
            <person name="Holochova P."/>
            <person name="Sedlacek I."/>
            <person name="Kralova S."/>
            <person name="Maslanova I."/>
            <person name="Busse H.-J."/>
            <person name="Stankova E."/>
            <person name="Vrbovska V."/>
            <person name="Kovarovic V."/>
            <person name="Bartak M."/>
            <person name="Svec P."/>
            <person name="Pantucek R."/>
        </authorList>
    </citation>
    <scope>NUCLEOTIDE SEQUENCE [LARGE SCALE GENOMIC DNA]</scope>
    <source>
        <strain evidence="2 3">CCM 8733</strain>
    </source>
</reference>
<accession>A0ABX0NX04</accession>
<evidence type="ECO:0000313" key="3">
    <source>
        <dbReference type="Proteomes" id="UP000609726"/>
    </source>
</evidence>
<proteinExistence type="predicted"/>
<dbReference type="PANTHER" id="PTHR43316:SF3">
    <property type="entry name" value="HALOACID DEHALOGENASE, TYPE II (AFU_ORTHOLOGUE AFUA_2G07750)-RELATED"/>
    <property type="match status" value="1"/>
</dbReference>
<dbReference type="PRINTS" id="PR00413">
    <property type="entry name" value="HADHALOGNASE"/>
</dbReference>
<evidence type="ECO:0000313" key="2">
    <source>
        <dbReference type="EMBL" id="NHZ91397.1"/>
    </source>
</evidence>
<dbReference type="NCBIfam" id="TIGR01509">
    <property type="entry name" value="HAD-SF-IA-v3"/>
    <property type="match status" value="1"/>
</dbReference>
<dbReference type="GO" id="GO:0016787">
    <property type="term" value="F:hydrolase activity"/>
    <property type="evidence" value="ECO:0007669"/>
    <property type="project" value="UniProtKB-KW"/>
</dbReference>
<comment type="caution">
    <text evidence="2">The sequence shown here is derived from an EMBL/GenBank/DDBJ whole genome shotgun (WGS) entry which is preliminary data.</text>
</comment>
<dbReference type="Pfam" id="PF00702">
    <property type="entry name" value="Hydrolase"/>
    <property type="match status" value="1"/>
</dbReference>
<organism evidence="2 3">
    <name type="scientific">Massilia mucilaginosa</name>
    <dbReference type="NCBI Taxonomy" id="2609282"/>
    <lineage>
        <taxon>Bacteria</taxon>
        <taxon>Pseudomonadati</taxon>
        <taxon>Pseudomonadota</taxon>
        <taxon>Betaproteobacteria</taxon>
        <taxon>Burkholderiales</taxon>
        <taxon>Oxalobacteraceae</taxon>
        <taxon>Telluria group</taxon>
        <taxon>Massilia</taxon>
    </lineage>
</organism>
<dbReference type="SFLD" id="SFLDG01129">
    <property type="entry name" value="C1.5:_HAD__Beta-PGM__Phosphata"/>
    <property type="match status" value="1"/>
</dbReference>
<dbReference type="Proteomes" id="UP000609726">
    <property type="component" value="Unassembled WGS sequence"/>
</dbReference>
<dbReference type="RefSeq" id="WP_166879355.1">
    <property type="nucleotide sequence ID" value="NZ_WHJH01000028.1"/>
</dbReference>